<evidence type="ECO:0000313" key="3">
    <source>
        <dbReference type="EMBL" id="KOF21205.1"/>
    </source>
</evidence>
<organism evidence="3 4">
    <name type="scientific">Ensifer adhaerens</name>
    <name type="common">Sinorhizobium morelense</name>
    <dbReference type="NCBI Taxonomy" id="106592"/>
    <lineage>
        <taxon>Bacteria</taxon>
        <taxon>Pseudomonadati</taxon>
        <taxon>Pseudomonadota</taxon>
        <taxon>Alphaproteobacteria</taxon>
        <taxon>Hyphomicrobiales</taxon>
        <taxon>Rhizobiaceae</taxon>
        <taxon>Sinorhizobium/Ensifer group</taxon>
        <taxon>Ensifer</taxon>
    </lineage>
</organism>
<dbReference type="Gene3D" id="3.50.50.60">
    <property type="entry name" value="FAD/NAD(P)-binding domain"/>
    <property type="match status" value="1"/>
</dbReference>
<dbReference type="InterPro" id="IPR036188">
    <property type="entry name" value="FAD/NAD-bd_sf"/>
</dbReference>
<dbReference type="GO" id="GO:0016491">
    <property type="term" value="F:oxidoreductase activity"/>
    <property type="evidence" value="ECO:0007669"/>
    <property type="project" value="UniProtKB-KW"/>
</dbReference>
<dbReference type="RefSeq" id="WP_053248147.1">
    <property type="nucleotide sequence ID" value="NZ_LGAP01000002.1"/>
</dbReference>
<comment type="caution">
    <text evidence="3">The sequence shown here is derived from an EMBL/GenBank/DDBJ whole genome shotgun (WGS) entry which is preliminary data.</text>
</comment>
<dbReference type="EMBL" id="LGAP01000002">
    <property type="protein sequence ID" value="KOF21205.1"/>
    <property type="molecule type" value="Genomic_DNA"/>
</dbReference>
<proteinExistence type="predicted"/>
<gene>
    <name evidence="3" type="ORF">AC244_07535</name>
</gene>
<name>A0A0L8C2U2_ENSAD</name>
<protein>
    <submittedName>
        <fullName evidence="3">D-amino acid oxidase</fullName>
    </submittedName>
</protein>
<dbReference type="PANTHER" id="PTHR13847">
    <property type="entry name" value="SARCOSINE DEHYDROGENASE-RELATED"/>
    <property type="match status" value="1"/>
</dbReference>
<evidence type="ECO:0000259" key="2">
    <source>
        <dbReference type="Pfam" id="PF01266"/>
    </source>
</evidence>
<keyword evidence="1" id="KW-0560">Oxidoreductase</keyword>
<accession>A0A0L8C2U2</accession>
<dbReference type="Proteomes" id="UP000037425">
    <property type="component" value="Unassembled WGS sequence"/>
</dbReference>
<evidence type="ECO:0000313" key="4">
    <source>
        <dbReference type="Proteomes" id="UP000037425"/>
    </source>
</evidence>
<dbReference type="GO" id="GO:0005737">
    <property type="term" value="C:cytoplasm"/>
    <property type="evidence" value="ECO:0007669"/>
    <property type="project" value="TreeGrafter"/>
</dbReference>
<dbReference type="InterPro" id="IPR006076">
    <property type="entry name" value="FAD-dep_OxRdtase"/>
</dbReference>
<dbReference type="Pfam" id="PF01266">
    <property type="entry name" value="DAO"/>
    <property type="match status" value="1"/>
</dbReference>
<evidence type="ECO:0000256" key="1">
    <source>
        <dbReference type="ARBA" id="ARBA00023002"/>
    </source>
</evidence>
<dbReference type="SUPFAM" id="SSF51971">
    <property type="entry name" value="Nucleotide-binding domain"/>
    <property type="match status" value="1"/>
</dbReference>
<reference evidence="4" key="1">
    <citation type="submission" date="2015-07" db="EMBL/GenBank/DDBJ databases">
        <title>Whole genome sequence of an Ensifer adhaerens strain isolated from a cave pool in the Wind Cave National Park.</title>
        <authorList>
            <person name="Eng W.W.H."/>
            <person name="Gan H.M."/>
            <person name="Barton H.A."/>
            <person name="Savka M.A."/>
        </authorList>
    </citation>
    <scope>NUCLEOTIDE SEQUENCE [LARGE SCALE GENOMIC DNA]</scope>
    <source>
        <strain evidence="4">SD006</strain>
    </source>
</reference>
<dbReference type="OrthoDB" id="7818064at2"/>
<dbReference type="Gene3D" id="3.30.9.10">
    <property type="entry name" value="D-Amino Acid Oxidase, subunit A, domain 2"/>
    <property type="match status" value="1"/>
</dbReference>
<dbReference type="PATRIC" id="fig|106592.7.peg.3156"/>
<dbReference type="AlphaFoldDB" id="A0A0L8C2U2"/>
<sequence length="380" mass="40677">MSELLIVGGGIMGLWAALTAARTGMDICLVEERRIGAGASGGILGALMPHMPDKWNAKKQFQFDALVSLESEKEALEAEPGLWGGSRRNGRIMPLAKPHLREIALRHEQDAMQNWRAGDRRFFWHVRDELPSGWLGAEAAACGLVFDTLGGRLSPRQTLAVLHAALAQSPNVRIIEGTGVRAIYPGHGRAELDDGTEISFGHCVLAAGVGSFPLIDTLCGPIRGPSGTGVKGQAALLLADVDPQLPVIFTDGVYIVAHDDGHVAVGSTSENAYADPLSTDELLVELLGRAEALVPALRGAEVVERWAGIRPKSTGREPIAGRHPDHENLSVLTGGFKVSFGIAHRLARFVIDEIGGQPSIDIPESFLCRNHIAALREKHL</sequence>
<dbReference type="PANTHER" id="PTHR13847:SF289">
    <property type="entry name" value="GLYCINE OXIDASE"/>
    <property type="match status" value="1"/>
</dbReference>
<feature type="domain" description="FAD dependent oxidoreductase" evidence="2">
    <location>
        <begin position="4"/>
        <end position="347"/>
    </location>
</feature>